<keyword evidence="2" id="KW-0547">Nucleotide-binding</keyword>
<accession>A0A7C9IE54</accession>
<keyword evidence="1" id="KW-0812">Transmembrane</keyword>
<name>A0A7C9IE54_9RHOB</name>
<keyword evidence="2" id="KW-0067">ATP-binding</keyword>
<feature type="transmembrane region" description="Helical" evidence="1">
    <location>
        <begin position="341"/>
        <end position="360"/>
    </location>
</feature>
<sequence>MTPEDHRFPCDNCGSDMRFDPGRFELHCDHCGNTAPIYSDPAARSDAVREHDFLTALDATTGATEMTESRVSRCPNCGAEVEFDPDIHATECPYCATPVVTGTGAERRIKPAAVLPFVLDEESARDRMTDWLGSLWFAPNGLTQYARKGRRLSGVYTPCWTFDADTKTAYRGQRGTVHTKTRTVTRNGKPTRVTTSHVTWRPVSGRVARFFDDVLVLASTALPERFRAGMTHWDLTRLEPYMPEYLAGFRAEAYTIALDEAWPMARGIMDRQIARDIKFDIGGDRQKIDAMDTAISDVTYKHILVPLWLAAYKYRGKSFRFVVNGQTGEVQGERPWSAWKLFFAFLLAAIVAGGIGYLWAKSEGQI</sequence>
<protein>
    <submittedName>
        <fullName evidence="2">Primosomal protein N' (Replication factor Y)-superfamily II helicase</fullName>
    </submittedName>
</protein>
<comment type="caution">
    <text evidence="2">The sequence shown here is derived from an EMBL/GenBank/DDBJ whole genome shotgun (WGS) entry which is preliminary data.</text>
</comment>
<proteinExistence type="predicted"/>
<organism evidence="2 3">
    <name type="scientific">Kangsaoukella pontilimi</name>
    <dbReference type="NCBI Taxonomy" id="2691042"/>
    <lineage>
        <taxon>Bacteria</taxon>
        <taxon>Pseudomonadati</taxon>
        <taxon>Pseudomonadota</taxon>
        <taxon>Alphaproteobacteria</taxon>
        <taxon>Rhodobacterales</taxon>
        <taxon>Paracoccaceae</taxon>
        <taxon>Kangsaoukella</taxon>
    </lineage>
</organism>
<reference evidence="2 3" key="2">
    <citation type="submission" date="2020-03" db="EMBL/GenBank/DDBJ databases">
        <title>Kangsaoukella pontilimi gen. nov., sp. nov., a new member of the family Rhodobacteraceae isolated from a tidal mudflat.</title>
        <authorList>
            <person name="Kim I.S."/>
        </authorList>
    </citation>
    <scope>NUCLEOTIDE SEQUENCE [LARGE SCALE GENOMIC DNA]</scope>
    <source>
        <strain evidence="2 3">GH1-50</strain>
    </source>
</reference>
<evidence type="ECO:0000313" key="3">
    <source>
        <dbReference type="Proteomes" id="UP000480350"/>
    </source>
</evidence>
<evidence type="ECO:0000313" key="2">
    <source>
        <dbReference type="EMBL" id="MXQ06467.1"/>
    </source>
</evidence>
<dbReference type="EMBL" id="WUPT01000001">
    <property type="protein sequence ID" value="MXQ06467.1"/>
    <property type="molecule type" value="Genomic_DNA"/>
</dbReference>
<keyword evidence="2" id="KW-0378">Hydrolase</keyword>
<dbReference type="PANTHER" id="PTHR37826:SF3">
    <property type="entry name" value="J DOMAIN-CONTAINING PROTEIN"/>
    <property type="match status" value="1"/>
</dbReference>
<dbReference type="RefSeq" id="WP_160762401.1">
    <property type="nucleotide sequence ID" value="NZ_WUPT01000001.1"/>
</dbReference>
<keyword evidence="3" id="KW-1185">Reference proteome</keyword>
<dbReference type="PANTHER" id="PTHR37826">
    <property type="entry name" value="FLOTILLIN BAND_7_5 DOMAIN PROTEIN"/>
    <property type="match status" value="1"/>
</dbReference>
<evidence type="ECO:0000256" key="1">
    <source>
        <dbReference type="SAM" id="Phobius"/>
    </source>
</evidence>
<dbReference type="GO" id="GO:0004386">
    <property type="term" value="F:helicase activity"/>
    <property type="evidence" value="ECO:0007669"/>
    <property type="project" value="UniProtKB-KW"/>
</dbReference>
<dbReference type="AlphaFoldDB" id="A0A7C9IE54"/>
<keyword evidence="1" id="KW-0472">Membrane</keyword>
<gene>
    <name evidence="2" type="ORF">GQ651_01265</name>
</gene>
<dbReference type="Gene3D" id="2.20.28.30">
    <property type="entry name" value="RNA polymerase ii, chain L"/>
    <property type="match status" value="1"/>
</dbReference>
<dbReference type="Proteomes" id="UP000480350">
    <property type="component" value="Unassembled WGS sequence"/>
</dbReference>
<keyword evidence="2" id="KW-0347">Helicase</keyword>
<keyword evidence="1" id="KW-1133">Transmembrane helix</keyword>
<reference evidence="2 3" key="1">
    <citation type="submission" date="2019-12" db="EMBL/GenBank/DDBJ databases">
        <authorList>
            <person name="Lee S.D."/>
        </authorList>
    </citation>
    <scope>NUCLEOTIDE SEQUENCE [LARGE SCALE GENOMIC DNA]</scope>
    <source>
        <strain evidence="2 3">GH1-50</strain>
    </source>
</reference>